<dbReference type="PROSITE" id="PS01256">
    <property type="entry name" value="CULLIN_1"/>
    <property type="match status" value="1"/>
</dbReference>
<keyword evidence="2" id="KW-1017">Isopeptide bond</keyword>
<comment type="similarity">
    <text evidence="1 4 5">Belongs to the cullin family.</text>
</comment>
<feature type="region of interest" description="Disordered" evidence="6">
    <location>
        <begin position="1"/>
        <end position="79"/>
    </location>
</feature>
<evidence type="ECO:0000256" key="2">
    <source>
        <dbReference type="ARBA" id="ARBA00022499"/>
    </source>
</evidence>
<evidence type="ECO:0000313" key="9">
    <source>
        <dbReference type="Proteomes" id="UP000245783"/>
    </source>
</evidence>
<protein>
    <submittedName>
        <fullName evidence="8">Cullin-domain-containing protein</fullName>
    </submittedName>
</protein>
<dbReference type="PANTHER" id="PTHR11932">
    <property type="entry name" value="CULLIN"/>
    <property type="match status" value="1"/>
</dbReference>
<dbReference type="AlphaFoldDB" id="A0A316W7Q0"/>
<feature type="domain" description="Cullin family profile" evidence="7">
    <location>
        <begin position="437"/>
        <end position="669"/>
    </location>
</feature>
<evidence type="ECO:0000256" key="3">
    <source>
        <dbReference type="ARBA" id="ARBA00022843"/>
    </source>
</evidence>
<proteinExistence type="inferred from homology"/>
<keyword evidence="9" id="KW-1185">Reference proteome</keyword>
<dbReference type="FunFam" id="1.10.10.10:FF:000014">
    <property type="entry name" value="Cullin 1"/>
    <property type="match status" value="1"/>
</dbReference>
<dbReference type="Gene3D" id="1.10.10.10">
    <property type="entry name" value="Winged helix-like DNA-binding domain superfamily/Winged helix DNA-binding domain"/>
    <property type="match status" value="1"/>
</dbReference>
<evidence type="ECO:0000256" key="6">
    <source>
        <dbReference type="SAM" id="MobiDB-lite"/>
    </source>
</evidence>
<dbReference type="GO" id="GO:0031625">
    <property type="term" value="F:ubiquitin protein ligase binding"/>
    <property type="evidence" value="ECO:0007669"/>
    <property type="project" value="InterPro"/>
</dbReference>
<dbReference type="InterPro" id="IPR036388">
    <property type="entry name" value="WH-like_DNA-bd_sf"/>
</dbReference>
<dbReference type="Gene3D" id="3.30.230.130">
    <property type="entry name" value="Cullin, Chain C, Domain 2"/>
    <property type="match status" value="1"/>
</dbReference>
<sequence length="800" mass="89272">MLSPSQYAGPLTALFAPKAPAGAHSGGGSRAEREDRPSTGLAALLAASASSATRTDKSASAGTRSLPFHSSAPPLPKDWAPVERPALLRSIRQLLGPDNDKQDVNARSFGSLYDACRTLIVHADAGQDIFDGLKGALQRAVGARASSLRAASSDPKPEAAFAWLDSLAATWQDWCDRIELVRSVLSPLDQIYLLPRKPNGVEPIRDLAMRTFKESIVEDAELQQRLLTAVTLAINTERETDTANHRNRHAAVLEMLLRLDSYSPLEAAIHESTSEFYQKEASALTESLDVAKYLGYVSQRLSQEEERANTLLHGSAGQVKNVSVVLARLVSDHSLLLVAGFPALLQANDVASLARLYALLSRVSGLADLKTAWATELRASGQSMVLDSSIDDTLIERILQYKARTDNIVKEAFGADSEFTHRQQEAFESFINARGNRVAELIAKFLDVKLKQGNKTMTDAELEEALDDALVLFRYTHDKDMFEEFYKRAFAKRLLLNRSASSDAEQSMLLKLKDECGAAFTNKLETMLKDITLSEDIMKGYEMGEARAKADGREVSFDFSAHVLTQAHWPTYPQSELIIPSDMAAVLERFKAYYQSRNSGRRLTWAHSLGTCALKANLPRAGEKELHVSTYQSLVMLLFNDEERLRYEQIKERVGLDDKELRRTLQSLACGQIPTRVLRKDPQGKDVNDGDCFVVNPALKNERQRVRINQIQMADTVEEQSSTRDRVMFDRNMIVDAAVVRILKAKKQIRHAELITEVVDATKSRFAPDIREIKNRIETLIDREYLERVEGERGLYRYVA</sequence>
<dbReference type="FunCoup" id="A0A316W7Q0">
    <property type="interactions" value="501"/>
</dbReference>
<dbReference type="SUPFAM" id="SSF74788">
    <property type="entry name" value="Cullin repeat-like"/>
    <property type="match status" value="1"/>
</dbReference>
<dbReference type="Pfam" id="PF00888">
    <property type="entry name" value="Cullin"/>
    <property type="match status" value="1"/>
</dbReference>
<dbReference type="InterPro" id="IPR016157">
    <property type="entry name" value="Cullin_CS"/>
</dbReference>
<dbReference type="SMART" id="SM00884">
    <property type="entry name" value="Cullin_Nedd8"/>
    <property type="match status" value="1"/>
</dbReference>
<dbReference type="EMBL" id="KZ819367">
    <property type="protein sequence ID" value="PWN43675.1"/>
    <property type="molecule type" value="Genomic_DNA"/>
</dbReference>
<dbReference type="Pfam" id="PF26557">
    <property type="entry name" value="Cullin_AB"/>
    <property type="match status" value="1"/>
</dbReference>
<dbReference type="InterPro" id="IPR019559">
    <property type="entry name" value="Cullin_neddylation_domain"/>
</dbReference>
<dbReference type="InterPro" id="IPR036317">
    <property type="entry name" value="Cullin_homology_sf"/>
</dbReference>
<keyword evidence="3" id="KW-0832">Ubl conjugation</keyword>
<evidence type="ECO:0000256" key="1">
    <source>
        <dbReference type="ARBA" id="ARBA00006019"/>
    </source>
</evidence>
<dbReference type="InterPro" id="IPR045093">
    <property type="entry name" value="Cullin"/>
</dbReference>
<dbReference type="STRING" id="1522189.A0A316W7Q0"/>
<dbReference type="Pfam" id="PF10557">
    <property type="entry name" value="Cullin_Nedd8"/>
    <property type="match status" value="1"/>
</dbReference>
<dbReference type="InterPro" id="IPR016159">
    <property type="entry name" value="Cullin_repeat-like_dom_sf"/>
</dbReference>
<dbReference type="InterPro" id="IPR001373">
    <property type="entry name" value="Cullin_N"/>
</dbReference>
<dbReference type="FunFam" id="1.20.1310.10:FF:000002">
    <property type="entry name" value="cullin-3 isoform X1"/>
    <property type="match status" value="1"/>
</dbReference>
<dbReference type="SMART" id="SM00182">
    <property type="entry name" value="CULLIN"/>
    <property type="match status" value="1"/>
</dbReference>
<evidence type="ECO:0000256" key="4">
    <source>
        <dbReference type="PROSITE-ProRule" id="PRU00330"/>
    </source>
</evidence>
<evidence type="ECO:0000259" key="7">
    <source>
        <dbReference type="PROSITE" id="PS50069"/>
    </source>
</evidence>
<dbReference type="SUPFAM" id="SSF75632">
    <property type="entry name" value="Cullin homology domain"/>
    <property type="match status" value="1"/>
</dbReference>
<name>A0A316W7Q0_9BASI</name>
<dbReference type="InterPro" id="IPR036390">
    <property type="entry name" value="WH_DNA-bd_sf"/>
</dbReference>
<dbReference type="SUPFAM" id="SSF46785">
    <property type="entry name" value="Winged helix' DNA-binding domain"/>
    <property type="match status" value="1"/>
</dbReference>
<dbReference type="GO" id="GO:0031461">
    <property type="term" value="C:cullin-RING ubiquitin ligase complex"/>
    <property type="evidence" value="ECO:0007669"/>
    <property type="project" value="InterPro"/>
</dbReference>
<dbReference type="GO" id="GO:0006511">
    <property type="term" value="P:ubiquitin-dependent protein catabolic process"/>
    <property type="evidence" value="ECO:0007669"/>
    <property type="project" value="InterPro"/>
</dbReference>
<gene>
    <name evidence="8" type="ORF">IE81DRAFT_322075</name>
</gene>
<dbReference type="PROSITE" id="PS50069">
    <property type="entry name" value="CULLIN_2"/>
    <property type="match status" value="1"/>
</dbReference>
<feature type="compositionally biased region" description="Low complexity" evidence="6">
    <location>
        <begin position="38"/>
        <end position="61"/>
    </location>
</feature>
<dbReference type="GeneID" id="37035393"/>
<dbReference type="RefSeq" id="XP_025370835.1">
    <property type="nucleotide sequence ID" value="XM_025513523.1"/>
</dbReference>
<accession>A0A316W7Q0</accession>
<dbReference type="InterPro" id="IPR059120">
    <property type="entry name" value="Cullin-like_AB"/>
</dbReference>
<dbReference type="Gene3D" id="1.20.1310.10">
    <property type="entry name" value="Cullin Repeats"/>
    <property type="match status" value="4"/>
</dbReference>
<dbReference type="InParanoid" id="A0A316W7Q0"/>
<evidence type="ECO:0000313" key="8">
    <source>
        <dbReference type="EMBL" id="PWN43675.1"/>
    </source>
</evidence>
<dbReference type="OrthoDB" id="27073at2759"/>
<evidence type="ECO:0000256" key="5">
    <source>
        <dbReference type="RuleBase" id="RU003829"/>
    </source>
</evidence>
<dbReference type="Proteomes" id="UP000245783">
    <property type="component" value="Unassembled WGS sequence"/>
</dbReference>
<reference evidence="8 9" key="1">
    <citation type="journal article" date="2018" name="Mol. Biol. Evol.">
        <title>Broad Genomic Sampling Reveals a Smut Pathogenic Ancestry of the Fungal Clade Ustilaginomycotina.</title>
        <authorList>
            <person name="Kijpornyongpan T."/>
            <person name="Mondo S.J."/>
            <person name="Barry K."/>
            <person name="Sandor L."/>
            <person name="Lee J."/>
            <person name="Lipzen A."/>
            <person name="Pangilinan J."/>
            <person name="LaButti K."/>
            <person name="Hainaut M."/>
            <person name="Henrissat B."/>
            <person name="Grigoriev I.V."/>
            <person name="Spatafora J.W."/>
            <person name="Aime M.C."/>
        </authorList>
    </citation>
    <scope>NUCLEOTIDE SEQUENCE [LARGE SCALE GENOMIC DNA]</scope>
    <source>
        <strain evidence="8 9">MCA 4658</strain>
    </source>
</reference>
<dbReference type="InterPro" id="IPR016158">
    <property type="entry name" value="Cullin_homology"/>
</dbReference>
<organism evidence="8 9">
    <name type="scientific">Ceraceosorus guamensis</name>
    <dbReference type="NCBI Taxonomy" id="1522189"/>
    <lineage>
        <taxon>Eukaryota</taxon>
        <taxon>Fungi</taxon>
        <taxon>Dikarya</taxon>
        <taxon>Basidiomycota</taxon>
        <taxon>Ustilaginomycotina</taxon>
        <taxon>Exobasidiomycetes</taxon>
        <taxon>Ceraceosorales</taxon>
        <taxon>Ceraceosoraceae</taxon>
        <taxon>Ceraceosorus</taxon>
    </lineage>
</organism>